<protein>
    <submittedName>
        <fullName evidence="2">Uncharacterized protein</fullName>
    </submittedName>
</protein>
<gene>
    <name evidence="2" type="ORF">HHI36_012362</name>
</gene>
<evidence type="ECO:0000313" key="2">
    <source>
        <dbReference type="EMBL" id="KAL3277000.1"/>
    </source>
</evidence>
<keyword evidence="1" id="KW-0472">Membrane</keyword>
<dbReference type="Pfam" id="PF06522">
    <property type="entry name" value="B12D"/>
    <property type="match status" value="1"/>
</dbReference>
<keyword evidence="3" id="KW-1185">Reference proteome</keyword>
<keyword evidence="1" id="KW-1133">Transmembrane helix</keyword>
<accession>A0ABD2NEQ9</accession>
<sequence length="81" mass="9740">MKKNYSLLRKNYSLIPLFLIVGTGITAAVAFGTRVALYHPEVNWRREGHRFRDYEKHPYRKLWWYFENPMETSQDPPTSIH</sequence>
<evidence type="ECO:0000313" key="3">
    <source>
        <dbReference type="Proteomes" id="UP001516400"/>
    </source>
</evidence>
<feature type="transmembrane region" description="Helical" evidence="1">
    <location>
        <begin position="12"/>
        <end position="37"/>
    </location>
</feature>
<keyword evidence="1" id="KW-0812">Transmembrane</keyword>
<evidence type="ECO:0000256" key="1">
    <source>
        <dbReference type="SAM" id="Phobius"/>
    </source>
</evidence>
<comment type="caution">
    <text evidence="2">The sequence shown here is derived from an EMBL/GenBank/DDBJ whole genome shotgun (WGS) entry which is preliminary data.</text>
</comment>
<dbReference type="InterPro" id="IPR010530">
    <property type="entry name" value="B12D"/>
</dbReference>
<organism evidence="2 3">
    <name type="scientific">Cryptolaemus montrouzieri</name>
    <dbReference type="NCBI Taxonomy" id="559131"/>
    <lineage>
        <taxon>Eukaryota</taxon>
        <taxon>Metazoa</taxon>
        <taxon>Ecdysozoa</taxon>
        <taxon>Arthropoda</taxon>
        <taxon>Hexapoda</taxon>
        <taxon>Insecta</taxon>
        <taxon>Pterygota</taxon>
        <taxon>Neoptera</taxon>
        <taxon>Endopterygota</taxon>
        <taxon>Coleoptera</taxon>
        <taxon>Polyphaga</taxon>
        <taxon>Cucujiformia</taxon>
        <taxon>Coccinelloidea</taxon>
        <taxon>Coccinellidae</taxon>
        <taxon>Scymninae</taxon>
        <taxon>Scymnini</taxon>
        <taxon>Cryptolaemus</taxon>
    </lineage>
</organism>
<name>A0ABD2NEQ9_9CUCU</name>
<dbReference type="EMBL" id="JABFTP020000103">
    <property type="protein sequence ID" value="KAL3277000.1"/>
    <property type="molecule type" value="Genomic_DNA"/>
</dbReference>
<reference evidence="2 3" key="1">
    <citation type="journal article" date="2021" name="BMC Biol.">
        <title>Horizontally acquired antibacterial genes associated with adaptive radiation of ladybird beetles.</title>
        <authorList>
            <person name="Li H.S."/>
            <person name="Tang X.F."/>
            <person name="Huang Y.H."/>
            <person name="Xu Z.Y."/>
            <person name="Chen M.L."/>
            <person name="Du X.Y."/>
            <person name="Qiu B.Y."/>
            <person name="Chen P.T."/>
            <person name="Zhang W."/>
            <person name="Slipinski A."/>
            <person name="Escalona H.E."/>
            <person name="Waterhouse R.M."/>
            <person name="Zwick A."/>
            <person name="Pang H."/>
        </authorList>
    </citation>
    <scope>NUCLEOTIDE SEQUENCE [LARGE SCALE GENOMIC DNA]</scope>
    <source>
        <strain evidence="2">SYSU2018</strain>
    </source>
</reference>
<dbReference type="AlphaFoldDB" id="A0ABD2NEQ9"/>
<proteinExistence type="predicted"/>
<dbReference type="Proteomes" id="UP001516400">
    <property type="component" value="Unassembled WGS sequence"/>
</dbReference>